<dbReference type="RefSeq" id="WP_284328924.1">
    <property type="nucleotide sequence ID" value="NZ_BSUN01000001.1"/>
</dbReference>
<sequence length="415" mass="41519">MSAVVEPGSPESAMLLRWSVLAEAGDSPAAWLVAGLGPCGAWDWAAQAVDDPVSATAVLAPTVPARTIAAAIAAAPRWAVRWDESDPATLRERTAACGAQVMVRGQPGWPRAFDSLGAAAPFALWWRGPADLERAFGGGIAVVGARSATAYGEHVAAGIAADVARGGATGATAANGARAVISGGAYGVDAAAHRAALAAGGTTVAVLAGGIDQVYPAGNADLLGRVAETGALVAEAPPGRAPYRARFLLRNRLIATAAATVVVEAAVRSGALSTARHAASIGRPVGAVPGPVTSAVSGGCHELLREGAAVLVRDASDARELAAPIGDTLATTRGAGELVAGGDAPRQEFASPADRAAYDACGGRGGDLDEISRRAGLTAAQALASLGRLELAGAVVKDRGVWRRPMDKRPRASPS</sequence>
<evidence type="ECO:0000259" key="2">
    <source>
        <dbReference type="Pfam" id="PF02481"/>
    </source>
</evidence>
<dbReference type="InterPro" id="IPR041614">
    <property type="entry name" value="DprA_WH"/>
</dbReference>
<dbReference type="EMBL" id="BSUN01000001">
    <property type="protein sequence ID" value="GMA37034.1"/>
    <property type="molecule type" value="Genomic_DNA"/>
</dbReference>
<evidence type="ECO:0000259" key="3">
    <source>
        <dbReference type="Pfam" id="PF17782"/>
    </source>
</evidence>
<protein>
    <submittedName>
        <fullName evidence="4">DNA processing protein DprA</fullName>
    </submittedName>
</protein>
<dbReference type="Gene3D" id="3.40.50.450">
    <property type="match status" value="1"/>
</dbReference>
<dbReference type="PANTHER" id="PTHR43022">
    <property type="entry name" value="PROTEIN SMF"/>
    <property type="match status" value="1"/>
</dbReference>
<dbReference type="Pfam" id="PF02481">
    <property type="entry name" value="DNA_processg_A"/>
    <property type="match status" value="1"/>
</dbReference>
<dbReference type="Pfam" id="PF17782">
    <property type="entry name" value="WHD_DprA"/>
    <property type="match status" value="1"/>
</dbReference>
<dbReference type="InterPro" id="IPR003488">
    <property type="entry name" value="DprA"/>
</dbReference>
<keyword evidence="5" id="KW-1185">Reference proteome</keyword>
<evidence type="ECO:0000313" key="4">
    <source>
        <dbReference type="EMBL" id="GMA37034.1"/>
    </source>
</evidence>
<comment type="caution">
    <text evidence="4">The sequence shown here is derived from an EMBL/GenBank/DDBJ whole genome shotgun (WGS) entry which is preliminary data.</text>
</comment>
<name>A0ABQ6IK26_9MICO</name>
<feature type="domain" description="DprA winged helix" evidence="3">
    <location>
        <begin position="367"/>
        <end position="397"/>
    </location>
</feature>
<comment type="similarity">
    <text evidence="1">Belongs to the DprA/Smf family.</text>
</comment>
<feature type="domain" description="Smf/DprA SLOG" evidence="2">
    <location>
        <begin position="101"/>
        <end position="318"/>
    </location>
</feature>
<dbReference type="InterPro" id="IPR057666">
    <property type="entry name" value="DrpA_SLOG"/>
</dbReference>
<accession>A0ABQ6IK26</accession>
<organism evidence="4 5">
    <name type="scientific">Demequina litorisediminis</name>
    <dbReference type="NCBI Taxonomy" id="1849022"/>
    <lineage>
        <taxon>Bacteria</taxon>
        <taxon>Bacillati</taxon>
        <taxon>Actinomycetota</taxon>
        <taxon>Actinomycetes</taxon>
        <taxon>Micrococcales</taxon>
        <taxon>Demequinaceae</taxon>
        <taxon>Demequina</taxon>
    </lineage>
</organism>
<dbReference type="InterPro" id="IPR036388">
    <property type="entry name" value="WH-like_DNA-bd_sf"/>
</dbReference>
<dbReference type="PANTHER" id="PTHR43022:SF1">
    <property type="entry name" value="PROTEIN SMF"/>
    <property type="match status" value="1"/>
</dbReference>
<gene>
    <name evidence="4" type="ORF">GCM10025876_32380</name>
</gene>
<evidence type="ECO:0000256" key="1">
    <source>
        <dbReference type="ARBA" id="ARBA00006525"/>
    </source>
</evidence>
<dbReference type="SUPFAM" id="SSF102405">
    <property type="entry name" value="MCP/YpsA-like"/>
    <property type="match status" value="1"/>
</dbReference>
<proteinExistence type="inferred from homology"/>
<evidence type="ECO:0000313" key="5">
    <source>
        <dbReference type="Proteomes" id="UP001157125"/>
    </source>
</evidence>
<dbReference type="Gene3D" id="1.10.10.10">
    <property type="entry name" value="Winged helix-like DNA-binding domain superfamily/Winged helix DNA-binding domain"/>
    <property type="match status" value="1"/>
</dbReference>
<reference evidence="5" key="1">
    <citation type="journal article" date="2019" name="Int. J. Syst. Evol. Microbiol.">
        <title>The Global Catalogue of Microorganisms (GCM) 10K type strain sequencing project: providing services to taxonomists for standard genome sequencing and annotation.</title>
        <authorList>
            <consortium name="The Broad Institute Genomics Platform"/>
            <consortium name="The Broad Institute Genome Sequencing Center for Infectious Disease"/>
            <person name="Wu L."/>
            <person name="Ma J."/>
        </authorList>
    </citation>
    <scope>NUCLEOTIDE SEQUENCE [LARGE SCALE GENOMIC DNA]</scope>
    <source>
        <strain evidence="5">NBRC 112299</strain>
    </source>
</reference>
<dbReference type="Proteomes" id="UP001157125">
    <property type="component" value="Unassembled WGS sequence"/>
</dbReference>